<dbReference type="CDD" id="cd22362">
    <property type="entry name" value="TnsA_endonuclease-like"/>
    <property type="match status" value="1"/>
</dbReference>
<keyword evidence="3" id="KW-0540">Nuclease</keyword>
<keyword evidence="3" id="KW-0378">Hydrolase</keyword>
<dbReference type="SUPFAM" id="SSF52980">
    <property type="entry name" value="Restriction endonuclease-like"/>
    <property type="match status" value="1"/>
</dbReference>
<gene>
    <name evidence="3" type="ORF">HB13667_05370</name>
</gene>
<dbReference type="GO" id="GO:0004519">
    <property type="term" value="F:endonuclease activity"/>
    <property type="evidence" value="ECO:0007669"/>
    <property type="project" value="UniProtKB-KW"/>
</dbReference>
<dbReference type="EMBL" id="LKKS01000027">
    <property type="protein sequence ID" value="KPM67773.1"/>
    <property type="molecule type" value="Genomic_DNA"/>
</dbReference>
<dbReference type="GO" id="GO:0003676">
    <property type="term" value="F:nucleic acid binding"/>
    <property type="evidence" value="ECO:0007669"/>
    <property type="project" value="InterPro"/>
</dbReference>
<evidence type="ECO:0000313" key="3">
    <source>
        <dbReference type="EMBL" id="KPM67773.1"/>
    </source>
</evidence>
<dbReference type="Gene3D" id="3.40.1350.10">
    <property type="match status" value="1"/>
</dbReference>
<keyword evidence="3" id="KW-0255">Endonuclease</keyword>
<proteinExistence type="predicted"/>
<dbReference type="InterPro" id="IPR014833">
    <property type="entry name" value="TnsA_N"/>
</dbReference>
<organism evidence="3 4">
    <name type="scientific">Pseudomonas putida</name>
    <name type="common">Arthrobacter siderocapsulatus</name>
    <dbReference type="NCBI Taxonomy" id="303"/>
    <lineage>
        <taxon>Bacteria</taxon>
        <taxon>Pseudomonadati</taxon>
        <taxon>Pseudomonadota</taxon>
        <taxon>Gammaproteobacteria</taxon>
        <taxon>Pseudomonadales</taxon>
        <taxon>Pseudomonadaceae</taxon>
        <taxon>Pseudomonas</taxon>
    </lineage>
</organism>
<feature type="domain" description="TnsA endonuclease N-terminal" evidence="2">
    <location>
        <begin position="82"/>
        <end position="183"/>
    </location>
</feature>
<dbReference type="InterPro" id="IPR011856">
    <property type="entry name" value="tRNA_endonuc-like_dom_sf"/>
</dbReference>
<dbReference type="Proteomes" id="UP000050437">
    <property type="component" value="Unassembled WGS sequence"/>
</dbReference>
<evidence type="ECO:0000313" key="4">
    <source>
        <dbReference type="Proteomes" id="UP000050437"/>
    </source>
</evidence>
<dbReference type="AlphaFoldDB" id="A0A0P7DIW7"/>
<evidence type="ECO:0000259" key="2">
    <source>
        <dbReference type="Pfam" id="PF08722"/>
    </source>
</evidence>
<dbReference type="RefSeq" id="WP_012316941.1">
    <property type="nucleotide sequence ID" value="NZ_ABUNEW020000042.1"/>
</dbReference>
<accession>A0A0P7DIW7</accession>
<name>A0A0P7DIW7_PSEPU</name>
<evidence type="ECO:0000256" key="1">
    <source>
        <dbReference type="SAM" id="MobiDB-lite"/>
    </source>
</evidence>
<feature type="region of interest" description="Disordered" evidence="1">
    <location>
        <begin position="1"/>
        <end position="21"/>
    </location>
</feature>
<feature type="compositionally biased region" description="Polar residues" evidence="1">
    <location>
        <begin position="1"/>
        <end position="17"/>
    </location>
</feature>
<reference evidence="3 4" key="1">
    <citation type="submission" date="2015-10" db="EMBL/GenBank/DDBJ databases">
        <title>Pseudomonas putida clinical strains.</title>
        <authorList>
            <person name="Molina L."/>
            <person name="Udaondo Z."/>
        </authorList>
    </citation>
    <scope>NUCLEOTIDE SEQUENCE [LARGE SCALE GENOMIC DNA]</scope>
    <source>
        <strain evidence="3 4">HB13667</strain>
    </source>
</reference>
<protein>
    <submittedName>
        <fullName evidence="3">Endonuclease</fullName>
    </submittedName>
</protein>
<dbReference type="InterPro" id="IPR011335">
    <property type="entry name" value="Restrct_endonuc-II-like"/>
</dbReference>
<comment type="caution">
    <text evidence="3">The sequence shown here is derived from an EMBL/GenBank/DDBJ whole genome shotgun (WGS) entry which is preliminary data.</text>
</comment>
<dbReference type="Pfam" id="PF08722">
    <property type="entry name" value="Tn7_TnsA-like_N"/>
    <property type="match status" value="1"/>
</dbReference>
<sequence length="299" mass="34002">MTSVPTEPVNPASSKLMTQRKIDRRIQSGRGSGVRESYEPWIKIWDIQSSGVSHLVPGVKFHRSHHLLSNAERDYHLILEHDPSIIDIREQFPLLTQAETQAIASSLNYRHPVYPGTQVPVVMTTDFLITFIDSKGEATLAARSVKYRKEFEDASLKEQNRMAEKLEIEAKYWAMRKVEWKLVLHENLSQVKIANLVILRTYAVIHPSLPTENNINNLLEFIAGCKTSELPLKALLQKASRVIFIEYIGVKRLFHHLLWTGRLGASLSAKVISLSEPLHVWIAEPSFSSTSEIEVPRHA</sequence>